<dbReference type="GO" id="GO:0008233">
    <property type="term" value="F:peptidase activity"/>
    <property type="evidence" value="ECO:0007669"/>
    <property type="project" value="UniProtKB-KW"/>
</dbReference>
<reference evidence="2" key="1">
    <citation type="submission" date="2015-10" db="EMBL/GenBank/DDBJ databases">
        <authorList>
            <person name="Lehtovirta-Morley L.E."/>
            <person name="Vieille C."/>
        </authorList>
    </citation>
    <scope>NUCLEOTIDE SEQUENCE [LARGE SCALE GENOMIC DNA]</scope>
</reference>
<proteinExistence type="predicted"/>
<keyword evidence="1" id="KW-0378">Hydrolase</keyword>
<evidence type="ECO:0000313" key="2">
    <source>
        <dbReference type="Proteomes" id="UP000196239"/>
    </source>
</evidence>
<evidence type="ECO:0000313" key="1">
    <source>
        <dbReference type="EMBL" id="CUR51807.1"/>
    </source>
</evidence>
<organism evidence="1 2">
    <name type="scientific">Nitrosotalea devaniterrae</name>
    <dbReference type="NCBI Taxonomy" id="1078905"/>
    <lineage>
        <taxon>Archaea</taxon>
        <taxon>Nitrososphaerota</taxon>
        <taxon>Nitrososphaeria</taxon>
        <taxon>Nitrosotaleales</taxon>
        <taxon>Nitrosotaleaceae</taxon>
        <taxon>Nitrosotalea</taxon>
    </lineage>
</organism>
<sequence>MILKRPDARGETIMKFLQNNGNSTFREINMHLIEKGLEYQAKGLNRKLSDMIKDDLIERLEQKPRTLYRIRIDSHTISKIHGMYFKESMKSRFQINFEKIFNEISDTDKMKNITPEQSYVKTCIEFLGLYVFVALIESTIVPMKIQKQTNDKKGNELRKTWLSNTLSLEDGIVKTSLTFEKMIKYFKRSKDESNPKTRQRIMSSFIQLYPQTSGIILDSKFMEDIDNFLDILKQQKYSSLKELSHIFGIMTGETNRKTRDDLIMKAREKKTREIYSKNN</sequence>
<accession>A0A128A3B1</accession>
<dbReference type="EMBL" id="LN890280">
    <property type="protein sequence ID" value="CUR51807.1"/>
    <property type="molecule type" value="Genomic_DNA"/>
</dbReference>
<name>A0A128A3B1_9ARCH</name>
<dbReference type="Proteomes" id="UP000196239">
    <property type="component" value="Chromosome 1"/>
</dbReference>
<dbReference type="GO" id="GO:0006508">
    <property type="term" value="P:proteolysis"/>
    <property type="evidence" value="ECO:0007669"/>
    <property type="project" value="UniProtKB-KW"/>
</dbReference>
<keyword evidence="2" id="KW-1185">Reference proteome</keyword>
<dbReference type="AlphaFoldDB" id="A0A128A3B1"/>
<dbReference type="KEGG" id="ndv:NDEV_1042"/>
<keyword evidence="1" id="KW-0645">Protease</keyword>
<protein>
    <submittedName>
        <fullName evidence="1">ATP-dependent Lon protease</fullName>
    </submittedName>
</protein>
<gene>
    <name evidence="1" type="ORF">NDEV_1042</name>
</gene>